<gene>
    <name evidence="2" type="ORF">ABID43_001483</name>
</gene>
<keyword evidence="1" id="KW-1133">Transmembrane helix</keyword>
<dbReference type="Pfam" id="PF20398">
    <property type="entry name" value="DUF6691"/>
    <property type="match status" value="1"/>
</dbReference>
<proteinExistence type="predicted"/>
<keyword evidence="1" id="KW-0812">Transmembrane</keyword>
<dbReference type="Proteomes" id="UP001549145">
    <property type="component" value="Unassembled WGS sequence"/>
</dbReference>
<evidence type="ECO:0000313" key="2">
    <source>
        <dbReference type="EMBL" id="MET3691952.1"/>
    </source>
</evidence>
<protein>
    <submittedName>
        <fullName evidence="2">Membrane protein YedE/YeeE</fullName>
    </submittedName>
</protein>
<organism evidence="2 3">
    <name type="scientific">Methylobacterium goesingense</name>
    <dbReference type="NCBI Taxonomy" id="243690"/>
    <lineage>
        <taxon>Bacteria</taxon>
        <taxon>Pseudomonadati</taxon>
        <taxon>Pseudomonadota</taxon>
        <taxon>Alphaproteobacteria</taxon>
        <taxon>Hyphomicrobiales</taxon>
        <taxon>Methylobacteriaceae</taxon>
        <taxon>Methylobacterium</taxon>
    </lineage>
</organism>
<accession>A0ABV2L290</accession>
<dbReference type="EMBL" id="JBEPMM010000003">
    <property type="protein sequence ID" value="MET3691952.1"/>
    <property type="molecule type" value="Genomic_DNA"/>
</dbReference>
<comment type="caution">
    <text evidence="2">The sequence shown here is derived from an EMBL/GenBank/DDBJ whole genome shotgun (WGS) entry which is preliminary data.</text>
</comment>
<sequence>MARAHRNAACVAGLGYALARRLPRSALTVAFELPTNRRIDRPLIEGAALFGIGWSLSSLCPGPAVAALSTGALPVAVFVAAMLVGMTAHQRFVARD</sequence>
<evidence type="ECO:0000256" key="1">
    <source>
        <dbReference type="SAM" id="Phobius"/>
    </source>
</evidence>
<keyword evidence="1" id="KW-0472">Membrane</keyword>
<name>A0ABV2L290_9HYPH</name>
<feature type="transmembrane region" description="Helical" evidence="1">
    <location>
        <begin position="64"/>
        <end position="85"/>
    </location>
</feature>
<reference evidence="2 3" key="1">
    <citation type="submission" date="2024-06" db="EMBL/GenBank/DDBJ databases">
        <title>Genomic Encyclopedia of Type Strains, Phase IV (KMG-IV): sequencing the most valuable type-strain genomes for metagenomic binning, comparative biology and taxonomic classification.</title>
        <authorList>
            <person name="Goeker M."/>
        </authorList>
    </citation>
    <scope>NUCLEOTIDE SEQUENCE [LARGE SCALE GENOMIC DNA]</scope>
    <source>
        <strain evidence="2 3">DSM 21331</strain>
    </source>
</reference>
<keyword evidence="3" id="KW-1185">Reference proteome</keyword>
<dbReference type="InterPro" id="IPR046513">
    <property type="entry name" value="DUF6691"/>
</dbReference>
<evidence type="ECO:0000313" key="3">
    <source>
        <dbReference type="Proteomes" id="UP001549145"/>
    </source>
</evidence>